<evidence type="ECO:0000313" key="10">
    <source>
        <dbReference type="EMBL" id="MRI84763.1"/>
    </source>
</evidence>
<evidence type="ECO:0000256" key="4">
    <source>
        <dbReference type="ARBA" id="ARBA00022857"/>
    </source>
</evidence>
<comment type="pathway">
    <text evidence="1 7">Amino-acid biosynthesis; L-arginine biosynthesis; N(2)-acetyl-L-ornithine from L-glutamate: step 3/4.</text>
</comment>
<dbReference type="FunFam" id="3.30.360.10:FF:000014">
    <property type="entry name" value="N-acetyl-gamma-glutamyl-phosphate reductase"/>
    <property type="match status" value="1"/>
</dbReference>
<feature type="domain" description="Semialdehyde dehydrogenase NAD-binding" evidence="9">
    <location>
        <begin position="3"/>
        <end position="142"/>
    </location>
</feature>
<dbReference type="SUPFAM" id="SSF51735">
    <property type="entry name" value="NAD(P)-binding Rossmann-fold domains"/>
    <property type="match status" value="1"/>
</dbReference>
<dbReference type="InterPro" id="IPR036291">
    <property type="entry name" value="NAD(P)-bd_dom_sf"/>
</dbReference>
<dbReference type="HAMAP" id="MF_00150">
    <property type="entry name" value="ArgC_type1"/>
    <property type="match status" value="1"/>
</dbReference>
<dbReference type="SMART" id="SM00859">
    <property type="entry name" value="Semialdhyde_dh"/>
    <property type="match status" value="1"/>
</dbReference>
<name>A0A6I2GWP6_9LACT</name>
<dbReference type="Gene3D" id="3.40.50.720">
    <property type="entry name" value="NAD(P)-binding Rossmann-like Domain"/>
    <property type="match status" value="1"/>
</dbReference>
<dbReference type="InterPro" id="IPR000534">
    <property type="entry name" value="Semialdehyde_DH_NAD-bd"/>
</dbReference>
<organism evidence="10 11">
    <name type="scientific">Fundicoccus ignavus</name>
    <dbReference type="NCBI Taxonomy" id="2664442"/>
    <lineage>
        <taxon>Bacteria</taxon>
        <taxon>Bacillati</taxon>
        <taxon>Bacillota</taxon>
        <taxon>Bacilli</taxon>
        <taxon>Lactobacillales</taxon>
        <taxon>Aerococcaceae</taxon>
        <taxon>Fundicoccus</taxon>
    </lineage>
</organism>
<dbReference type="PANTHER" id="PTHR32338">
    <property type="entry name" value="N-ACETYL-GAMMA-GLUTAMYL-PHOSPHATE REDUCTASE, CHLOROPLASTIC-RELATED-RELATED"/>
    <property type="match status" value="1"/>
</dbReference>
<keyword evidence="11" id="KW-1185">Reference proteome</keyword>
<dbReference type="GO" id="GO:0051287">
    <property type="term" value="F:NAD binding"/>
    <property type="evidence" value="ECO:0007669"/>
    <property type="project" value="InterPro"/>
</dbReference>
<dbReference type="Pfam" id="PF01118">
    <property type="entry name" value="Semialdhyde_dh"/>
    <property type="match status" value="1"/>
</dbReference>
<dbReference type="CDD" id="cd17895">
    <property type="entry name" value="AGPR_1_N"/>
    <property type="match status" value="1"/>
</dbReference>
<dbReference type="SUPFAM" id="SSF55347">
    <property type="entry name" value="Glyceraldehyde-3-phosphate dehydrogenase-like, C-terminal domain"/>
    <property type="match status" value="1"/>
</dbReference>
<evidence type="ECO:0000313" key="11">
    <source>
        <dbReference type="Proteomes" id="UP000430975"/>
    </source>
</evidence>
<sequence>MIKVSILGATGYTGSELLRLLILRSDIEFKYLTSTRLVGRAVTDYYPHLKNLSSLAFTEYEAEKVLAESDVVFVCLPHGHAMTIAKQAKQYPVKVIDLSPDFRLDDVAVYEEYYEVNQTASDLLPSAVYGLTEYNREQIQSADLLANPGCFVTSALLGLLPVMGSAHINPKSIIIDAKSGVSGAGKSATVANLFAELQGNFKAYNVLRHRHIPEIEQELQKFSLDPVQVQFTPHLLPIERGIFTTIYIDLKEDVSEAELRELFQQQYVNEKFVHLLDKGQLPEMKMIRGTNNCLVQVQVDKRTHRLIILVVLDNLIKGASGQAIQNMNLMFGLDEQKGLNLMPLTP</sequence>
<accession>A0A6I2GWP6</accession>
<dbReference type="GO" id="GO:0070401">
    <property type="term" value="F:NADP+ binding"/>
    <property type="evidence" value="ECO:0007669"/>
    <property type="project" value="InterPro"/>
</dbReference>
<feature type="active site" evidence="7 8">
    <location>
        <position position="150"/>
    </location>
</feature>
<evidence type="ECO:0000256" key="6">
    <source>
        <dbReference type="ARBA" id="ARBA00050557"/>
    </source>
</evidence>
<dbReference type="AlphaFoldDB" id="A0A6I2GWP6"/>
<evidence type="ECO:0000256" key="8">
    <source>
        <dbReference type="PROSITE-ProRule" id="PRU10010"/>
    </source>
</evidence>
<dbReference type="InterPro" id="IPR058924">
    <property type="entry name" value="AGPR_dimerisation_dom"/>
</dbReference>
<dbReference type="EMBL" id="WJQS01000002">
    <property type="protein sequence ID" value="MRI84763.1"/>
    <property type="molecule type" value="Genomic_DNA"/>
</dbReference>
<gene>
    <name evidence="7" type="primary">argC</name>
    <name evidence="10" type="ORF">GIY09_02475</name>
</gene>
<comment type="caution">
    <text evidence="10">The sequence shown here is derived from an EMBL/GenBank/DDBJ whole genome shotgun (WGS) entry which is preliminary data.</text>
</comment>
<evidence type="ECO:0000256" key="5">
    <source>
        <dbReference type="ARBA" id="ARBA00023002"/>
    </source>
</evidence>
<dbReference type="NCBIfam" id="TIGR01850">
    <property type="entry name" value="argC"/>
    <property type="match status" value="1"/>
</dbReference>
<dbReference type="UniPathway" id="UPA00068">
    <property type="reaction ID" value="UER00108"/>
</dbReference>
<keyword evidence="5 7" id="KW-0560">Oxidoreductase</keyword>
<dbReference type="InterPro" id="IPR050085">
    <property type="entry name" value="AGPR"/>
</dbReference>
<dbReference type="InterPro" id="IPR000706">
    <property type="entry name" value="AGPR_type-1"/>
</dbReference>
<keyword evidence="7" id="KW-0963">Cytoplasm</keyword>
<dbReference type="InterPro" id="IPR023013">
    <property type="entry name" value="AGPR_AS"/>
</dbReference>
<dbReference type="Gene3D" id="3.30.360.10">
    <property type="entry name" value="Dihydrodipicolinate Reductase, domain 2"/>
    <property type="match status" value="1"/>
</dbReference>
<reference evidence="10 11" key="1">
    <citation type="submission" date="2019-11" db="EMBL/GenBank/DDBJ databases">
        <title>Characterisation of Fundicoccus ignavus gen. nov. sp. nov., a novel genus of the family Aerococcaceae isolated from bulk tank milk.</title>
        <authorList>
            <person name="Siebert A."/>
            <person name="Huptas C."/>
            <person name="Wenning M."/>
            <person name="Scherer S."/>
            <person name="Doll E.V."/>
        </authorList>
    </citation>
    <scope>NUCLEOTIDE SEQUENCE [LARGE SCALE GENOMIC DNA]</scope>
    <source>
        <strain evidence="10 11">WS4759</strain>
    </source>
</reference>
<dbReference type="GO" id="GO:0003942">
    <property type="term" value="F:N-acetyl-gamma-glutamyl-phosphate reductase activity"/>
    <property type="evidence" value="ECO:0007669"/>
    <property type="project" value="UniProtKB-UniRule"/>
</dbReference>
<dbReference type="PANTHER" id="PTHR32338:SF10">
    <property type="entry name" value="N-ACETYL-GAMMA-GLUTAMYL-PHOSPHATE REDUCTASE, CHLOROPLASTIC-RELATED"/>
    <property type="match status" value="1"/>
</dbReference>
<comment type="function">
    <text evidence="7">Catalyzes the NADPH-dependent reduction of N-acetyl-5-glutamyl phosphate to yield N-acetyl-L-glutamate 5-semialdehyde.</text>
</comment>
<comment type="catalytic activity">
    <reaction evidence="6 7">
        <text>N-acetyl-L-glutamate 5-semialdehyde + phosphate + NADP(+) = N-acetyl-L-glutamyl 5-phosphate + NADPH + H(+)</text>
        <dbReference type="Rhea" id="RHEA:21588"/>
        <dbReference type="ChEBI" id="CHEBI:15378"/>
        <dbReference type="ChEBI" id="CHEBI:29123"/>
        <dbReference type="ChEBI" id="CHEBI:43474"/>
        <dbReference type="ChEBI" id="CHEBI:57783"/>
        <dbReference type="ChEBI" id="CHEBI:57936"/>
        <dbReference type="ChEBI" id="CHEBI:58349"/>
        <dbReference type="EC" id="1.2.1.38"/>
    </reaction>
</comment>
<evidence type="ECO:0000256" key="1">
    <source>
        <dbReference type="ARBA" id="ARBA00004862"/>
    </source>
</evidence>
<proteinExistence type="inferred from homology"/>
<comment type="similarity">
    <text evidence="7">Belongs to the NAGSA dehydrogenase family. Type 1 subfamily.</text>
</comment>
<dbReference type="PROSITE" id="PS01224">
    <property type="entry name" value="ARGC"/>
    <property type="match status" value="1"/>
</dbReference>
<evidence type="ECO:0000256" key="2">
    <source>
        <dbReference type="ARBA" id="ARBA00022571"/>
    </source>
</evidence>
<dbReference type="GO" id="GO:0005737">
    <property type="term" value="C:cytoplasm"/>
    <property type="evidence" value="ECO:0007669"/>
    <property type="project" value="UniProtKB-SubCell"/>
</dbReference>
<dbReference type="CDD" id="cd23934">
    <property type="entry name" value="AGPR_1_C"/>
    <property type="match status" value="1"/>
</dbReference>
<evidence type="ECO:0000259" key="9">
    <source>
        <dbReference type="SMART" id="SM00859"/>
    </source>
</evidence>
<evidence type="ECO:0000256" key="3">
    <source>
        <dbReference type="ARBA" id="ARBA00022605"/>
    </source>
</evidence>
<dbReference type="Pfam" id="PF22698">
    <property type="entry name" value="Semialdhyde_dhC_1"/>
    <property type="match status" value="1"/>
</dbReference>
<keyword evidence="3 7" id="KW-0028">Amino-acid biosynthesis</keyword>
<dbReference type="Proteomes" id="UP000430975">
    <property type="component" value="Unassembled WGS sequence"/>
</dbReference>
<protein>
    <recommendedName>
        <fullName evidence="7">N-acetyl-gamma-glutamyl-phosphate reductase</fullName>
        <shortName evidence="7">AGPR</shortName>
        <ecNumber evidence="7">1.2.1.38</ecNumber>
    </recommendedName>
    <alternativeName>
        <fullName evidence="7">N-acetyl-glutamate semialdehyde dehydrogenase</fullName>
        <shortName evidence="7">NAGSA dehydrogenase</shortName>
    </alternativeName>
</protein>
<dbReference type="RefSeq" id="WP_153863136.1">
    <property type="nucleotide sequence ID" value="NZ_WJQS01000002.1"/>
</dbReference>
<evidence type="ECO:0000256" key="7">
    <source>
        <dbReference type="HAMAP-Rule" id="MF_00150"/>
    </source>
</evidence>
<keyword evidence="2 7" id="KW-0055">Arginine biosynthesis</keyword>
<dbReference type="EC" id="1.2.1.38" evidence="7"/>
<dbReference type="GO" id="GO:0006526">
    <property type="term" value="P:L-arginine biosynthetic process"/>
    <property type="evidence" value="ECO:0007669"/>
    <property type="project" value="UniProtKB-UniRule"/>
</dbReference>
<comment type="subcellular location">
    <subcellularLocation>
        <location evidence="7">Cytoplasm</location>
    </subcellularLocation>
</comment>
<keyword evidence="4 7" id="KW-0521">NADP</keyword>